<sequence>MKEIISILTKEEVENNFNVLTDEFVEELVVLLYNSDVILGEKIYAEMQSKLDEEELISDLIACLNKIKNIDPFKEYLKSYAEDIADMDEVETLFWLFCERGDKDEATYWLGQIEEGQDFNKAKQYYEAFFSIEELCKKIITEEEKLYFSYSHDVINKVIMYDNEVVDIILKQLESSDVDSEKQTITYSLLHFADNNTGSEAEKILKELSTQKLSISNKLFLINILLKNDKTDEALDLYHNELQTCINEIIDHKKGLHEIGETHMLLNEKNALLETHSHDYIRLINSYEGADFSSFVSPLYSLTGIQEYLQKENRNDNISANNYAMILARNGNIKEASAVLEKGKDEYSHKIWRLICLMCMDNKQLFLECLENDLCNITTKAELLLKMADHYLTKDIDLSKDCIKKAEKLIPELYIYHQNIYKKEMALLHYKIGDTASFKETYRSIDSLLAKIELLNAV</sequence>
<proteinExistence type="predicted"/>
<organism evidence="1 2">
    <name type="scientific">Chryseobacterium pennae</name>
    <dbReference type="NCBI Taxonomy" id="2258962"/>
    <lineage>
        <taxon>Bacteria</taxon>
        <taxon>Pseudomonadati</taxon>
        <taxon>Bacteroidota</taxon>
        <taxon>Flavobacteriia</taxon>
        <taxon>Flavobacteriales</taxon>
        <taxon>Weeksellaceae</taxon>
        <taxon>Chryseobacterium group</taxon>
        <taxon>Chryseobacterium</taxon>
    </lineage>
</organism>
<evidence type="ECO:0008006" key="3">
    <source>
        <dbReference type="Google" id="ProtNLM"/>
    </source>
</evidence>
<reference evidence="2" key="1">
    <citation type="submission" date="2018-06" db="EMBL/GenBank/DDBJ databases">
        <authorList>
            <person name="Lum Nde A."/>
            <person name="Hugo C."/>
        </authorList>
    </citation>
    <scope>NUCLEOTIDE SEQUENCE [LARGE SCALE GENOMIC DNA]</scope>
    <source>
        <strain evidence="2">1_F178</strain>
    </source>
</reference>
<evidence type="ECO:0000313" key="2">
    <source>
        <dbReference type="Proteomes" id="UP000256686"/>
    </source>
</evidence>
<dbReference type="RefSeq" id="WP_115969152.1">
    <property type="nucleotide sequence ID" value="NZ_QNVT01000002.1"/>
</dbReference>
<dbReference type="EMBL" id="QNVT01000002">
    <property type="protein sequence ID" value="REC63976.1"/>
    <property type="molecule type" value="Genomic_DNA"/>
</dbReference>
<dbReference type="Proteomes" id="UP000256686">
    <property type="component" value="Unassembled WGS sequence"/>
</dbReference>
<evidence type="ECO:0000313" key="1">
    <source>
        <dbReference type="EMBL" id="REC63976.1"/>
    </source>
</evidence>
<dbReference type="SUPFAM" id="SSF81901">
    <property type="entry name" value="HCP-like"/>
    <property type="match status" value="1"/>
</dbReference>
<keyword evidence="2" id="KW-1185">Reference proteome</keyword>
<dbReference type="Gene3D" id="1.25.40.10">
    <property type="entry name" value="Tetratricopeptide repeat domain"/>
    <property type="match status" value="1"/>
</dbReference>
<protein>
    <recommendedName>
        <fullName evidence="3">Tetratricopeptide repeat protein</fullName>
    </recommendedName>
</protein>
<gene>
    <name evidence="1" type="ORF">DRF65_04565</name>
</gene>
<accession>A0A3D9CEC8</accession>
<comment type="caution">
    <text evidence="1">The sequence shown here is derived from an EMBL/GenBank/DDBJ whole genome shotgun (WGS) entry which is preliminary data.</text>
</comment>
<dbReference type="AlphaFoldDB" id="A0A3D9CEC8"/>
<dbReference type="InterPro" id="IPR011990">
    <property type="entry name" value="TPR-like_helical_dom_sf"/>
</dbReference>
<name>A0A3D9CEC8_9FLAO</name>